<dbReference type="EMBL" id="SSOP01000237">
    <property type="protein sequence ID" value="KAB5589708.1"/>
    <property type="molecule type" value="Genomic_DNA"/>
</dbReference>
<evidence type="ECO:0000313" key="2">
    <source>
        <dbReference type="EMBL" id="KAB5589708.1"/>
    </source>
</evidence>
<feature type="region of interest" description="Disordered" evidence="1">
    <location>
        <begin position="1"/>
        <end position="31"/>
    </location>
</feature>
<dbReference type="Proteomes" id="UP000383932">
    <property type="component" value="Unassembled WGS sequence"/>
</dbReference>
<dbReference type="OrthoDB" id="3270580at2759"/>
<feature type="compositionally biased region" description="Polar residues" evidence="1">
    <location>
        <begin position="1"/>
        <end position="17"/>
    </location>
</feature>
<gene>
    <name evidence="2" type="ORF">CTheo_6845</name>
</gene>
<organism evidence="2 3">
    <name type="scientific">Ceratobasidium theobromae</name>
    <dbReference type="NCBI Taxonomy" id="1582974"/>
    <lineage>
        <taxon>Eukaryota</taxon>
        <taxon>Fungi</taxon>
        <taxon>Dikarya</taxon>
        <taxon>Basidiomycota</taxon>
        <taxon>Agaricomycotina</taxon>
        <taxon>Agaricomycetes</taxon>
        <taxon>Cantharellales</taxon>
        <taxon>Ceratobasidiaceae</taxon>
        <taxon>Ceratobasidium</taxon>
    </lineage>
</organism>
<name>A0A5N5QE35_9AGAM</name>
<accession>A0A5N5QE35</accession>
<sequence length="504" mass="55585">MFSNPPNGNEYSNSLSPHNPPGNLGFTFSNHSVDLAGMPATQRDSRSRGGGHLDQHNLMAKGASTYHLPYARSSSHPPVPNNHTGWFTDSPQVGGWQLANVTQRGSTGVNRFQSRLHRPSRPLSRFGSSNNSMPKSPSGPQPLSPITSPPQLPTALISQSPAPQITSNLLEAPPKDSRRGLRWEYWEHKIILNAFIGPDAPPGLFKVAMETPRRPNANAISWLYAAWHNLSAISFKGGRDIPTLVTQWWSLVDTCTEIINFAKRKGLDVYSPTFDDISALIDQIILRWQACDSPISRGRLKQVDIITWTHDSQNGWLAMMLKHMRENASLRTGDTTAPSDSHERNAYNVSTASGLPTDHVPPAQLPPSSTTSEPTWQDIMPATLQDARAQCLYAMAFERQARGLSELASSNLHENDMRMQFALHIVQSDAPEATRHIAESWIKSFSHVSGHPGDNLTHLMEHWRSKFGTVHGFASQEGTASVPPTEDLLELPEFEQFAASGGLN</sequence>
<protein>
    <submittedName>
        <fullName evidence="2">Uncharacterized protein</fullName>
    </submittedName>
</protein>
<feature type="compositionally biased region" description="Polar residues" evidence="1">
    <location>
        <begin position="72"/>
        <end position="90"/>
    </location>
</feature>
<feature type="region of interest" description="Disordered" evidence="1">
    <location>
        <begin position="104"/>
        <end position="157"/>
    </location>
</feature>
<feature type="compositionally biased region" description="Polar residues" evidence="1">
    <location>
        <begin position="104"/>
        <end position="113"/>
    </location>
</feature>
<dbReference type="AlphaFoldDB" id="A0A5N5QE35"/>
<feature type="compositionally biased region" description="Pro residues" evidence="1">
    <location>
        <begin position="137"/>
        <end position="152"/>
    </location>
</feature>
<evidence type="ECO:0000256" key="1">
    <source>
        <dbReference type="SAM" id="MobiDB-lite"/>
    </source>
</evidence>
<proteinExistence type="predicted"/>
<feature type="region of interest" description="Disordered" evidence="1">
    <location>
        <begin position="350"/>
        <end position="374"/>
    </location>
</feature>
<keyword evidence="3" id="KW-1185">Reference proteome</keyword>
<comment type="caution">
    <text evidence="2">The sequence shown here is derived from an EMBL/GenBank/DDBJ whole genome shotgun (WGS) entry which is preliminary data.</text>
</comment>
<reference evidence="2 3" key="1">
    <citation type="journal article" date="2019" name="Fungal Biol. Biotechnol.">
        <title>Draft genome sequence of fastidious pathogen Ceratobasidium theobromae, which causes vascular-streak dieback in Theobroma cacao.</title>
        <authorList>
            <person name="Ali S.S."/>
            <person name="Asman A."/>
            <person name="Shao J."/>
            <person name="Firmansyah A.P."/>
            <person name="Susilo A.W."/>
            <person name="Rosmana A."/>
            <person name="McMahon P."/>
            <person name="Junaid M."/>
            <person name="Guest D."/>
            <person name="Kheng T.Y."/>
            <person name="Meinhardt L.W."/>
            <person name="Bailey B.A."/>
        </authorList>
    </citation>
    <scope>NUCLEOTIDE SEQUENCE [LARGE SCALE GENOMIC DNA]</scope>
    <source>
        <strain evidence="2 3">CT2</strain>
    </source>
</reference>
<feature type="region of interest" description="Disordered" evidence="1">
    <location>
        <begin position="68"/>
        <end position="90"/>
    </location>
</feature>
<evidence type="ECO:0000313" key="3">
    <source>
        <dbReference type="Proteomes" id="UP000383932"/>
    </source>
</evidence>
<feature type="compositionally biased region" description="Polar residues" evidence="1">
    <location>
        <begin position="126"/>
        <end position="135"/>
    </location>
</feature>